<protein>
    <submittedName>
        <fullName evidence="1">Uncharacterized protein</fullName>
    </submittedName>
</protein>
<reference evidence="1" key="2">
    <citation type="journal article" date="2015" name="Data Brief">
        <title>Shoot transcriptome of the giant reed, Arundo donax.</title>
        <authorList>
            <person name="Barrero R.A."/>
            <person name="Guerrero F.D."/>
            <person name="Moolhuijzen P."/>
            <person name="Goolsby J.A."/>
            <person name="Tidwell J."/>
            <person name="Bellgard S.E."/>
            <person name="Bellgard M.I."/>
        </authorList>
    </citation>
    <scope>NUCLEOTIDE SEQUENCE</scope>
    <source>
        <tissue evidence="1">Shoot tissue taken approximately 20 cm above the soil surface</tissue>
    </source>
</reference>
<evidence type="ECO:0000313" key="1">
    <source>
        <dbReference type="EMBL" id="JAD76268.1"/>
    </source>
</evidence>
<proteinExistence type="predicted"/>
<name>A0A0A9CP98_ARUDO</name>
<sequence length="86" mass="9605">MSKPTIDSDFLYYGTTQKTPRDKETAGDFRCTQGDTPTIEYIKSSRDNKKLVKIHDIVLKKAIATNHTSNRVAAGQCKCIHTTIST</sequence>
<accession>A0A0A9CP98</accession>
<dbReference type="AlphaFoldDB" id="A0A0A9CP98"/>
<dbReference type="EMBL" id="GBRH01221627">
    <property type="protein sequence ID" value="JAD76268.1"/>
    <property type="molecule type" value="Transcribed_RNA"/>
</dbReference>
<reference evidence="1" key="1">
    <citation type="submission" date="2014-09" db="EMBL/GenBank/DDBJ databases">
        <authorList>
            <person name="Magalhaes I.L.F."/>
            <person name="Oliveira U."/>
            <person name="Santos F.R."/>
            <person name="Vidigal T.H.D.A."/>
            <person name="Brescovit A.D."/>
            <person name="Santos A.J."/>
        </authorList>
    </citation>
    <scope>NUCLEOTIDE SEQUENCE</scope>
    <source>
        <tissue evidence="1">Shoot tissue taken approximately 20 cm above the soil surface</tissue>
    </source>
</reference>
<organism evidence="1">
    <name type="scientific">Arundo donax</name>
    <name type="common">Giant reed</name>
    <name type="synonym">Donax arundinaceus</name>
    <dbReference type="NCBI Taxonomy" id="35708"/>
    <lineage>
        <taxon>Eukaryota</taxon>
        <taxon>Viridiplantae</taxon>
        <taxon>Streptophyta</taxon>
        <taxon>Embryophyta</taxon>
        <taxon>Tracheophyta</taxon>
        <taxon>Spermatophyta</taxon>
        <taxon>Magnoliopsida</taxon>
        <taxon>Liliopsida</taxon>
        <taxon>Poales</taxon>
        <taxon>Poaceae</taxon>
        <taxon>PACMAD clade</taxon>
        <taxon>Arundinoideae</taxon>
        <taxon>Arundineae</taxon>
        <taxon>Arundo</taxon>
    </lineage>
</organism>